<dbReference type="AlphaFoldDB" id="A0A0C9UHW4"/>
<feature type="compositionally biased region" description="Basic residues" evidence="1">
    <location>
        <begin position="1"/>
        <end position="13"/>
    </location>
</feature>
<feature type="compositionally biased region" description="Polar residues" evidence="1">
    <location>
        <begin position="65"/>
        <end position="94"/>
    </location>
</feature>
<dbReference type="Proteomes" id="UP000054279">
    <property type="component" value="Unassembled WGS sequence"/>
</dbReference>
<accession>A0A0C9UHW4</accession>
<evidence type="ECO:0000256" key="1">
    <source>
        <dbReference type="SAM" id="MobiDB-lite"/>
    </source>
</evidence>
<proteinExistence type="predicted"/>
<sequence>MAWKSKKPQKPQKHPATPSSSSEDSFQGFDHHPSKIANSSSGHDNVSKKQLELDRILDKYQIKVQQATKQISHSSNAHASTKASSSRRANSQEAIQEAIAGF</sequence>
<name>A0A0C9UHW4_SPHS4</name>
<reference evidence="2 3" key="1">
    <citation type="submission" date="2014-06" db="EMBL/GenBank/DDBJ databases">
        <title>Evolutionary Origins and Diversification of the Mycorrhizal Mutualists.</title>
        <authorList>
            <consortium name="DOE Joint Genome Institute"/>
            <consortium name="Mycorrhizal Genomics Consortium"/>
            <person name="Kohler A."/>
            <person name="Kuo A."/>
            <person name="Nagy L.G."/>
            <person name="Floudas D."/>
            <person name="Copeland A."/>
            <person name="Barry K.W."/>
            <person name="Cichocki N."/>
            <person name="Veneault-Fourrey C."/>
            <person name="LaButti K."/>
            <person name="Lindquist E.A."/>
            <person name="Lipzen A."/>
            <person name="Lundell T."/>
            <person name="Morin E."/>
            <person name="Murat C."/>
            <person name="Riley R."/>
            <person name="Ohm R."/>
            <person name="Sun H."/>
            <person name="Tunlid A."/>
            <person name="Henrissat B."/>
            <person name="Grigoriev I.V."/>
            <person name="Hibbett D.S."/>
            <person name="Martin F."/>
        </authorList>
    </citation>
    <scope>NUCLEOTIDE SEQUENCE [LARGE SCALE GENOMIC DNA]</scope>
    <source>
        <strain evidence="2 3">SS14</strain>
    </source>
</reference>
<feature type="region of interest" description="Disordered" evidence="1">
    <location>
        <begin position="1"/>
        <end position="50"/>
    </location>
</feature>
<gene>
    <name evidence="2" type="ORF">M422DRAFT_274347</name>
</gene>
<evidence type="ECO:0000313" key="3">
    <source>
        <dbReference type="Proteomes" id="UP000054279"/>
    </source>
</evidence>
<organism evidence="2 3">
    <name type="scientific">Sphaerobolus stellatus (strain SS14)</name>
    <dbReference type="NCBI Taxonomy" id="990650"/>
    <lineage>
        <taxon>Eukaryota</taxon>
        <taxon>Fungi</taxon>
        <taxon>Dikarya</taxon>
        <taxon>Basidiomycota</taxon>
        <taxon>Agaricomycotina</taxon>
        <taxon>Agaricomycetes</taxon>
        <taxon>Phallomycetidae</taxon>
        <taxon>Geastrales</taxon>
        <taxon>Sphaerobolaceae</taxon>
        <taxon>Sphaerobolus</taxon>
    </lineage>
</organism>
<dbReference type="EMBL" id="KN837457">
    <property type="protein sequence ID" value="KIJ24790.1"/>
    <property type="molecule type" value="Genomic_DNA"/>
</dbReference>
<feature type="region of interest" description="Disordered" evidence="1">
    <location>
        <begin position="65"/>
        <end position="102"/>
    </location>
</feature>
<keyword evidence="3" id="KW-1185">Reference proteome</keyword>
<evidence type="ECO:0000313" key="2">
    <source>
        <dbReference type="EMBL" id="KIJ24790.1"/>
    </source>
</evidence>
<dbReference type="HOGENOM" id="CLU_2279266_0_0_1"/>
<protein>
    <submittedName>
        <fullName evidence="2">Uncharacterized protein</fullName>
    </submittedName>
</protein>